<organism evidence="2">
    <name type="scientific">marine metagenome</name>
    <dbReference type="NCBI Taxonomy" id="408172"/>
    <lineage>
        <taxon>unclassified sequences</taxon>
        <taxon>metagenomes</taxon>
        <taxon>ecological metagenomes</taxon>
    </lineage>
</organism>
<dbReference type="AlphaFoldDB" id="A0A382YHT5"/>
<sequence>MVGVVLGRHSICVFHSKTTGLQPAAHLGGLESEPQIGQLAQALVFVSCQVDDGQFTSRTQGTPGLLQSDGGGRNVGQNHTCHDRVGLAVAHRQMLEVAESKFAPTDLRASRDPGEVQHRRRRIDSDH</sequence>
<feature type="non-terminal residue" evidence="2">
    <location>
        <position position="127"/>
    </location>
</feature>
<protein>
    <submittedName>
        <fullName evidence="2">Uncharacterized protein</fullName>
    </submittedName>
</protein>
<reference evidence="2" key="1">
    <citation type="submission" date="2018-05" db="EMBL/GenBank/DDBJ databases">
        <authorList>
            <person name="Lanie J.A."/>
            <person name="Ng W.-L."/>
            <person name="Kazmierczak K.M."/>
            <person name="Andrzejewski T.M."/>
            <person name="Davidsen T.M."/>
            <person name="Wayne K.J."/>
            <person name="Tettelin H."/>
            <person name="Glass J.I."/>
            <person name="Rusch D."/>
            <person name="Podicherti R."/>
            <person name="Tsui H.-C.T."/>
            <person name="Winkler M.E."/>
        </authorList>
    </citation>
    <scope>NUCLEOTIDE SEQUENCE</scope>
</reference>
<feature type="region of interest" description="Disordered" evidence="1">
    <location>
        <begin position="102"/>
        <end position="127"/>
    </location>
</feature>
<feature type="compositionally biased region" description="Basic and acidic residues" evidence="1">
    <location>
        <begin position="108"/>
        <end position="127"/>
    </location>
</feature>
<proteinExistence type="predicted"/>
<dbReference type="EMBL" id="UINC01175738">
    <property type="protein sequence ID" value="SVD82521.1"/>
    <property type="molecule type" value="Genomic_DNA"/>
</dbReference>
<name>A0A382YHT5_9ZZZZ</name>
<gene>
    <name evidence="2" type="ORF">METZ01_LOCUS435375</name>
</gene>
<accession>A0A382YHT5</accession>
<evidence type="ECO:0000256" key="1">
    <source>
        <dbReference type="SAM" id="MobiDB-lite"/>
    </source>
</evidence>
<evidence type="ECO:0000313" key="2">
    <source>
        <dbReference type="EMBL" id="SVD82521.1"/>
    </source>
</evidence>